<keyword evidence="3" id="KW-0804">Transcription</keyword>
<protein>
    <submittedName>
        <fullName evidence="5">AraC-type DNA-binding protein</fullName>
    </submittedName>
</protein>
<dbReference type="GO" id="GO:0043565">
    <property type="term" value="F:sequence-specific DNA binding"/>
    <property type="evidence" value="ECO:0007669"/>
    <property type="project" value="InterPro"/>
</dbReference>
<dbReference type="OrthoDB" id="792101at2"/>
<evidence type="ECO:0000256" key="3">
    <source>
        <dbReference type="ARBA" id="ARBA00023163"/>
    </source>
</evidence>
<keyword evidence="1" id="KW-0805">Transcription regulation</keyword>
<dbReference type="Pfam" id="PF12833">
    <property type="entry name" value="HTH_18"/>
    <property type="match status" value="1"/>
</dbReference>
<dbReference type="InterPro" id="IPR018062">
    <property type="entry name" value="HTH_AraC-typ_CS"/>
</dbReference>
<evidence type="ECO:0000256" key="2">
    <source>
        <dbReference type="ARBA" id="ARBA00023125"/>
    </source>
</evidence>
<dbReference type="InterPro" id="IPR014710">
    <property type="entry name" value="RmlC-like_jellyroll"/>
</dbReference>
<dbReference type="Pfam" id="PF02311">
    <property type="entry name" value="AraC_binding"/>
    <property type="match status" value="1"/>
</dbReference>
<proteinExistence type="predicted"/>
<dbReference type="InterPro" id="IPR003313">
    <property type="entry name" value="AraC-bd"/>
</dbReference>
<name>A0A1H6W6L4_9BACT</name>
<dbReference type="PANTHER" id="PTHR43280">
    <property type="entry name" value="ARAC-FAMILY TRANSCRIPTIONAL REGULATOR"/>
    <property type="match status" value="1"/>
</dbReference>
<dbReference type="GO" id="GO:0003700">
    <property type="term" value="F:DNA-binding transcription factor activity"/>
    <property type="evidence" value="ECO:0007669"/>
    <property type="project" value="InterPro"/>
</dbReference>
<dbReference type="CDD" id="cd06976">
    <property type="entry name" value="cupin_MtlR-like_N"/>
    <property type="match status" value="1"/>
</dbReference>
<evidence type="ECO:0000313" key="6">
    <source>
        <dbReference type="Proteomes" id="UP000199532"/>
    </source>
</evidence>
<feature type="domain" description="HTH araC/xylS-type" evidence="4">
    <location>
        <begin position="183"/>
        <end position="281"/>
    </location>
</feature>
<keyword evidence="6" id="KW-1185">Reference proteome</keyword>
<dbReference type="SUPFAM" id="SSF46689">
    <property type="entry name" value="Homeodomain-like"/>
    <property type="match status" value="2"/>
</dbReference>
<dbReference type="RefSeq" id="WP_090337013.1">
    <property type="nucleotide sequence ID" value="NZ_FNXY01000005.1"/>
</dbReference>
<sequence>MKPHFHKVPIKSQNSFSIRHERESSFGTVWHYHPELELHYLIKGSGVRFIGDNISNFSDGELILLGENLPHTWRTEGEAANSAVEVIIIHFLPDCLGGDLLTLPEAYLIPKLYEKAKKGLVIKGEAREKIITLMRSTVQAENLDRLISLLTILKILTETNETDTITSAHAFYKSNDSETLRLNKVYAYTLANYKNPIALQDVAAIANLGVTSFCRYFKLMTKKTYNDFLVEIRISHACRFLIEDSLTIEIICFECGFNNISNFYRHFKNVTNMTPLEYKRKYLFKNTPEGNKLVDEVKTF</sequence>
<organism evidence="5 6">
    <name type="scientific">Dyadobacter koreensis</name>
    <dbReference type="NCBI Taxonomy" id="408657"/>
    <lineage>
        <taxon>Bacteria</taxon>
        <taxon>Pseudomonadati</taxon>
        <taxon>Bacteroidota</taxon>
        <taxon>Cytophagia</taxon>
        <taxon>Cytophagales</taxon>
        <taxon>Spirosomataceae</taxon>
        <taxon>Dyadobacter</taxon>
    </lineage>
</organism>
<dbReference type="InterPro" id="IPR018060">
    <property type="entry name" value="HTH_AraC"/>
</dbReference>
<accession>A0A1H6W6L4</accession>
<dbReference type="AlphaFoldDB" id="A0A1H6W6L4"/>
<dbReference type="PANTHER" id="PTHR43280:SF27">
    <property type="entry name" value="TRANSCRIPTIONAL REGULATOR MTLR"/>
    <property type="match status" value="1"/>
</dbReference>
<dbReference type="SMART" id="SM00342">
    <property type="entry name" value="HTH_ARAC"/>
    <property type="match status" value="1"/>
</dbReference>
<evidence type="ECO:0000256" key="1">
    <source>
        <dbReference type="ARBA" id="ARBA00023015"/>
    </source>
</evidence>
<dbReference type="Gene3D" id="2.60.120.10">
    <property type="entry name" value="Jelly Rolls"/>
    <property type="match status" value="1"/>
</dbReference>
<reference evidence="5 6" key="1">
    <citation type="submission" date="2016-10" db="EMBL/GenBank/DDBJ databases">
        <authorList>
            <person name="de Groot N.N."/>
        </authorList>
    </citation>
    <scope>NUCLEOTIDE SEQUENCE [LARGE SCALE GENOMIC DNA]</scope>
    <source>
        <strain evidence="5 6">DSM 19938</strain>
    </source>
</reference>
<dbReference type="EMBL" id="FNXY01000005">
    <property type="protein sequence ID" value="SEJ12671.1"/>
    <property type="molecule type" value="Genomic_DNA"/>
</dbReference>
<dbReference type="STRING" id="408657.SAMN04487995_3354"/>
<dbReference type="InterPro" id="IPR009057">
    <property type="entry name" value="Homeodomain-like_sf"/>
</dbReference>
<evidence type="ECO:0000313" key="5">
    <source>
        <dbReference type="EMBL" id="SEJ12671.1"/>
    </source>
</evidence>
<dbReference type="PROSITE" id="PS01124">
    <property type="entry name" value="HTH_ARAC_FAMILY_2"/>
    <property type="match status" value="1"/>
</dbReference>
<evidence type="ECO:0000259" key="4">
    <source>
        <dbReference type="PROSITE" id="PS01124"/>
    </source>
</evidence>
<dbReference type="PROSITE" id="PS00041">
    <property type="entry name" value="HTH_ARAC_FAMILY_1"/>
    <property type="match status" value="1"/>
</dbReference>
<keyword evidence="2 5" id="KW-0238">DNA-binding</keyword>
<dbReference type="InterPro" id="IPR011051">
    <property type="entry name" value="RmlC_Cupin_sf"/>
</dbReference>
<gene>
    <name evidence="5" type="ORF">SAMN04487995_3354</name>
</gene>
<dbReference type="SUPFAM" id="SSF51182">
    <property type="entry name" value="RmlC-like cupins"/>
    <property type="match status" value="1"/>
</dbReference>
<dbReference type="Gene3D" id="1.10.10.60">
    <property type="entry name" value="Homeodomain-like"/>
    <property type="match status" value="2"/>
</dbReference>
<dbReference type="Proteomes" id="UP000199532">
    <property type="component" value="Unassembled WGS sequence"/>
</dbReference>